<keyword evidence="1" id="KW-0805">Transcription regulation</keyword>
<comment type="caution">
    <text evidence="6">The sequence shown here is derived from an EMBL/GenBank/DDBJ whole genome shotgun (WGS) entry which is preliminary data.</text>
</comment>
<dbReference type="InterPro" id="IPR009057">
    <property type="entry name" value="Homeodomain-like_sf"/>
</dbReference>
<feature type="DNA-binding region" description="H-T-H motif" evidence="4">
    <location>
        <begin position="34"/>
        <end position="53"/>
    </location>
</feature>
<dbReference type="SUPFAM" id="SSF46689">
    <property type="entry name" value="Homeodomain-like"/>
    <property type="match status" value="1"/>
</dbReference>
<dbReference type="RefSeq" id="WP_246914630.1">
    <property type="nucleotide sequence ID" value="NZ_JALJRB010000038.1"/>
</dbReference>
<proteinExistence type="predicted"/>
<dbReference type="GO" id="GO:0000976">
    <property type="term" value="F:transcription cis-regulatory region binding"/>
    <property type="evidence" value="ECO:0007669"/>
    <property type="project" value="TreeGrafter"/>
</dbReference>
<reference evidence="6" key="1">
    <citation type="submission" date="2022-04" db="EMBL/GenBank/DDBJ databases">
        <title>Desulfatitalea alkaliphila sp. nov., a novel anaerobic sulfate-reducing bacterium isolated from terrestrial mud volcano, Taman Peninsula, Russia.</title>
        <authorList>
            <person name="Khomyakova M.A."/>
            <person name="Merkel A.Y."/>
            <person name="Slobodkin A.I."/>
        </authorList>
    </citation>
    <scope>NUCLEOTIDE SEQUENCE</scope>
    <source>
        <strain evidence="6">M08but</strain>
    </source>
</reference>
<feature type="domain" description="HTH tetR-type" evidence="5">
    <location>
        <begin position="11"/>
        <end position="71"/>
    </location>
</feature>
<evidence type="ECO:0000256" key="4">
    <source>
        <dbReference type="PROSITE-ProRule" id="PRU00335"/>
    </source>
</evidence>
<keyword evidence="3" id="KW-0804">Transcription</keyword>
<dbReference type="EMBL" id="JALJRB010000038">
    <property type="protein sequence ID" value="MCJ8502985.1"/>
    <property type="molecule type" value="Genomic_DNA"/>
</dbReference>
<keyword evidence="2 4" id="KW-0238">DNA-binding</keyword>
<name>A0AA41R851_9BACT</name>
<dbReference type="InterPro" id="IPR001647">
    <property type="entry name" value="HTH_TetR"/>
</dbReference>
<evidence type="ECO:0000259" key="5">
    <source>
        <dbReference type="PROSITE" id="PS50977"/>
    </source>
</evidence>
<evidence type="ECO:0000313" key="6">
    <source>
        <dbReference type="EMBL" id="MCJ8502985.1"/>
    </source>
</evidence>
<evidence type="ECO:0000256" key="2">
    <source>
        <dbReference type="ARBA" id="ARBA00023125"/>
    </source>
</evidence>
<dbReference type="PANTHER" id="PTHR30055">
    <property type="entry name" value="HTH-TYPE TRANSCRIPTIONAL REGULATOR RUTR"/>
    <property type="match status" value="1"/>
</dbReference>
<dbReference type="Pfam" id="PF00440">
    <property type="entry name" value="TetR_N"/>
    <property type="match status" value="1"/>
</dbReference>
<dbReference type="InterPro" id="IPR050109">
    <property type="entry name" value="HTH-type_TetR-like_transc_reg"/>
</dbReference>
<organism evidence="6 7">
    <name type="scientific">Desulfatitalea alkaliphila</name>
    <dbReference type="NCBI Taxonomy" id="2929485"/>
    <lineage>
        <taxon>Bacteria</taxon>
        <taxon>Pseudomonadati</taxon>
        <taxon>Thermodesulfobacteriota</taxon>
        <taxon>Desulfobacteria</taxon>
        <taxon>Desulfobacterales</taxon>
        <taxon>Desulfosarcinaceae</taxon>
        <taxon>Desulfatitalea</taxon>
    </lineage>
</organism>
<sequence length="210" mass="22583">MPATTKHLPAAQRRIATVKAVIELAAQQNPSEITTAAIAKHMHLTQGALFRHFRDKNAIWESVMGWVAKRLLDSVDKASRQTASPLAALEAMFLAHIAFVADHPGVPRMMFGELQRAEDSAAKQIARDLMGRYGQRIAVLIAAGQAAGEVAAEVDNRAAATLLIGAVQGLVMQSMMAGRPELMRQQAAPLFAMLRRGMAKPGHGGCEEAK</sequence>
<dbReference type="SUPFAM" id="SSF48498">
    <property type="entry name" value="Tetracyclin repressor-like, C-terminal domain"/>
    <property type="match status" value="1"/>
</dbReference>
<dbReference type="InterPro" id="IPR036271">
    <property type="entry name" value="Tet_transcr_reg_TetR-rel_C_sf"/>
</dbReference>
<evidence type="ECO:0000313" key="7">
    <source>
        <dbReference type="Proteomes" id="UP001165427"/>
    </source>
</evidence>
<dbReference type="Gene3D" id="1.10.357.10">
    <property type="entry name" value="Tetracycline Repressor, domain 2"/>
    <property type="match status" value="1"/>
</dbReference>
<dbReference type="Pfam" id="PF17932">
    <property type="entry name" value="TetR_C_24"/>
    <property type="match status" value="1"/>
</dbReference>
<evidence type="ECO:0000256" key="3">
    <source>
        <dbReference type="ARBA" id="ARBA00023163"/>
    </source>
</evidence>
<accession>A0AA41R851</accession>
<dbReference type="Proteomes" id="UP001165427">
    <property type="component" value="Unassembled WGS sequence"/>
</dbReference>
<dbReference type="PANTHER" id="PTHR30055:SF240">
    <property type="entry name" value="HTH-TYPE TRANSCRIPTIONAL REGULATOR ACRR"/>
    <property type="match status" value="1"/>
</dbReference>
<dbReference type="AlphaFoldDB" id="A0AA41R851"/>
<protein>
    <submittedName>
        <fullName evidence="6">TetR/AcrR family transcriptional regulator</fullName>
    </submittedName>
</protein>
<gene>
    <name evidence="6" type="ORF">MRX98_20585</name>
</gene>
<keyword evidence="7" id="KW-1185">Reference proteome</keyword>
<dbReference type="InterPro" id="IPR041490">
    <property type="entry name" value="KstR2_TetR_C"/>
</dbReference>
<dbReference type="PROSITE" id="PS50977">
    <property type="entry name" value="HTH_TETR_2"/>
    <property type="match status" value="1"/>
</dbReference>
<evidence type="ECO:0000256" key="1">
    <source>
        <dbReference type="ARBA" id="ARBA00023015"/>
    </source>
</evidence>
<dbReference type="GO" id="GO:0003700">
    <property type="term" value="F:DNA-binding transcription factor activity"/>
    <property type="evidence" value="ECO:0007669"/>
    <property type="project" value="TreeGrafter"/>
</dbReference>